<keyword evidence="3" id="KW-1003">Cell membrane</keyword>
<dbReference type="AlphaFoldDB" id="A0A5C0E4F4"/>
<evidence type="ECO:0000256" key="3">
    <source>
        <dbReference type="ARBA" id="ARBA00022475"/>
    </source>
</evidence>
<keyword evidence="7 12" id="KW-0675">Receptor</keyword>
<dbReference type="Pfam" id="PF24576">
    <property type="entry name" value="IR75A_N"/>
    <property type="match status" value="1"/>
</dbReference>
<evidence type="ECO:0000313" key="12">
    <source>
        <dbReference type="EMBL" id="QEI46868.1"/>
    </source>
</evidence>
<feature type="transmembrane region" description="Helical" evidence="9">
    <location>
        <begin position="378"/>
        <end position="394"/>
    </location>
</feature>
<evidence type="ECO:0000256" key="4">
    <source>
        <dbReference type="ARBA" id="ARBA00022692"/>
    </source>
</evidence>
<evidence type="ECO:0000256" key="7">
    <source>
        <dbReference type="ARBA" id="ARBA00023170"/>
    </source>
</evidence>
<dbReference type="InterPro" id="IPR057074">
    <property type="entry name" value="IR75A_N"/>
</dbReference>
<evidence type="ECO:0000256" key="9">
    <source>
        <dbReference type="SAM" id="Phobius"/>
    </source>
</evidence>
<evidence type="ECO:0000259" key="11">
    <source>
        <dbReference type="Pfam" id="PF24576"/>
    </source>
</evidence>
<evidence type="ECO:0000256" key="8">
    <source>
        <dbReference type="ARBA" id="ARBA00023180"/>
    </source>
</evidence>
<feature type="domain" description="Ionotropic glutamate receptor C-terminal" evidence="10">
    <location>
        <begin position="313"/>
        <end position="577"/>
    </location>
</feature>
<sequence length="603" mass="69906">MHYGYLLLHFLSIANKSFITDFLLYKHLNNAVIFHCNKPKDILFIQKLFHKNDIQVLTLEVENHKSYQISNYKSKVGVIVDASCDSWPLIFNEFSTEKLFKSSFIWAVMTEDLSSTTHVLYQQPIDIDSDVVIAYRNGKIYDLYEVYNTGYYSNGIYKLRKVGHWNDTLHVWKSPRYDMSGVILKCPLVITEKVVNETYEDYLIRPKKSQIDSLHKLKFFTVLMYLQEMFNYSYELRRVLSWGYNRNGSFDGIVGALQRQEADLSGSSLFFRSDRARLIDYIIETWPSRQCFIFRHPKHPGAFYTVFTRPLTTEVWYCIICMLVISATILGIMFKLKTQRVNDDAESSFSLAFLFSWSAICQQGMGIQSRTMKASMKIAVLVIFVYALTLYQYYNAIVVSTLLHESPKNIRTLEDLLKSNIKAGAEDVLYTKDYFMRTTDPIALEIYNKKIATSNHYNFFSPSYGMARVKQGGFALHVDSVVAYRIMRGTFTERENCEVQEIEMYPPQKMGVAVKKLSPYKEHITYGIRKMYESGIFWRLKSVWDEPKPPCVSTPDSSAFSVSLREVAIAFICLIVGAVLSAAVLTCEILIYRVKGRRVEFRH</sequence>
<dbReference type="Gene3D" id="1.10.287.70">
    <property type="match status" value="1"/>
</dbReference>
<organism evidence="12">
    <name type="scientific">Galleria mellonella</name>
    <name type="common">Greater wax moth</name>
    <dbReference type="NCBI Taxonomy" id="7137"/>
    <lineage>
        <taxon>Eukaryota</taxon>
        <taxon>Metazoa</taxon>
        <taxon>Ecdysozoa</taxon>
        <taxon>Arthropoda</taxon>
        <taxon>Hexapoda</taxon>
        <taxon>Insecta</taxon>
        <taxon>Pterygota</taxon>
        <taxon>Neoptera</taxon>
        <taxon>Endopterygota</taxon>
        <taxon>Lepidoptera</taxon>
        <taxon>Glossata</taxon>
        <taxon>Ditrysia</taxon>
        <taxon>Pyraloidea</taxon>
        <taxon>Pyralidae</taxon>
        <taxon>Galleriinae</taxon>
        <taxon>Galleria</taxon>
    </lineage>
</organism>
<evidence type="ECO:0000256" key="2">
    <source>
        <dbReference type="ARBA" id="ARBA00008685"/>
    </source>
</evidence>
<keyword evidence="4 9" id="KW-0812">Transmembrane</keyword>
<feature type="domain" description="Ionotropic receptor 75a N-terminal" evidence="11">
    <location>
        <begin position="16"/>
        <end position="167"/>
    </location>
</feature>
<accession>A0A5C0E4F4</accession>
<dbReference type="Pfam" id="PF00060">
    <property type="entry name" value="Lig_chan"/>
    <property type="match status" value="1"/>
</dbReference>
<keyword evidence="8" id="KW-0325">Glycoprotein</keyword>
<reference evidence="12" key="1">
    <citation type="submission" date="2019-02" db="EMBL/GenBank/DDBJ databases">
        <title>Identification of putative ionotropic receptor genes from the antennae of Galleria mellonella.</title>
        <authorList>
            <person name="Liu S."/>
            <person name="Jiang X.-C."/>
            <person name="Jiang X.-Y."/>
        </authorList>
    </citation>
    <scope>NUCLEOTIDE SEQUENCE</scope>
    <source>
        <strain evidence="12">HF</strain>
    </source>
</reference>
<dbReference type="PANTHER" id="PTHR42643">
    <property type="entry name" value="IONOTROPIC RECEPTOR 20A-RELATED"/>
    <property type="match status" value="1"/>
</dbReference>
<evidence type="ECO:0000259" key="10">
    <source>
        <dbReference type="Pfam" id="PF00060"/>
    </source>
</evidence>
<dbReference type="PANTHER" id="PTHR42643:SF33">
    <property type="entry name" value="GLUTAMATE RECEPTOR 2-LIKE PROTEIN"/>
    <property type="match status" value="1"/>
</dbReference>
<dbReference type="GO" id="GO:0005886">
    <property type="term" value="C:plasma membrane"/>
    <property type="evidence" value="ECO:0007669"/>
    <property type="project" value="UniProtKB-SubCell"/>
</dbReference>
<feature type="transmembrane region" description="Helical" evidence="9">
    <location>
        <begin position="567"/>
        <end position="592"/>
    </location>
</feature>
<evidence type="ECO:0000256" key="6">
    <source>
        <dbReference type="ARBA" id="ARBA00023136"/>
    </source>
</evidence>
<dbReference type="GO" id="GO:0015276">
    <property type="term" value="F:ligand-gated monoatomic ion channel activity"/>
    <property type="evidence" value="ECO:0007669"/>
    <property type="project" value="InterPro"/>
</dbReference>
<protein>
    <submittedName>
        <fullName evidence="12">Ionotropic receptor 64a</fullName>
    </submittedName>
</protein>
<evidence type="ECO:0000256" key="5">
    <source>
        <dbReference type="ARBA" id="ARBA00022989"/>
    </source>
</evidence>
<dbReference type="EMBL" id="MK562539">
    <property type="protein sequence ID" value="QEI46868.1"/>
    <property type="molecule type" value="mRNA"/>
</dbReference>
<feature type="transmembrane region" description="Helical" evidence="9">
    <location>
        <begin position="315"/>
        <end position="336"/>
    </location>
</feature>
<evidence type="ECO:0000256" key="1">
    <source>
        <dbReference type="ARBA" id="ARBA00004651"/>
    </source>
</evidence>
<dbReference type="InterPro" id="IPR001320">
    <property type="entry name" value="Iontro_rcpt_C"/>
</dbReference>
<keyword evidence="5 9" id="KW-1133">Transmembrane helix</keyword>
<comment type="subcellular location">
    <subcellularLocation>
        <location evidence="1">Cell membrane</location>
        <topology evidence="1">Multi-pass membrane protein</topology>
    </subcellularLocation>
</comment>
<dbReference type="InterPro" id="IPR052192">
    <property type="entry name" value="Insect_Ionotropic_Sensory_Rcpt"/>
</dbReference>
<proteinExistence type="evidence at transcript level"/>
<name>A0A5C0E4F4_GALME</name>
<comment type="similarity">
    <text evidence="2">Belongs to the glutamate-gated ion channel (TC 1.A.10.1) family.</text>
</comment>
<keyword evidence="6 9" id="KW-0472">Membrane</keyword>
<dbReference type="Gene3D" id="3.40.190.10">
    <property type="entry name" value="Periplasmic binding protein-like II"/>
    <property type="match status" value="1"/>
</dbReference>
<dbReference type="SUPFAM" id="SSF53850">
    <property type="entry name" value="Periplasmic binding protein-like II"/>
    <property type="match status" value="1"/>
</dbReference>
<dbReference type="GO" id="GO:0050906">
    <property type="term" value="P:detection of stimulus involved in sensory perception"/>
    <property type="evidence" value="ECO:0007669"/>
    <property type="project" value="UniProtKB-ARBA"/>
</dbReference>